<sequence length="359" mass="40790">MDFENMRDAAYLYFMPKHEDYMPSGIRKVLSEIGINLYEQDGGSRYSFIGVANEWGSKQWHTQTRVFADGLNECGIAVSMQWLPGSEFPYSPQDKENNTLFLSWYLASFILGNIGNLDELNGLFAPKGPLKVFELEIGIEKKKLPFHFNVQDVDGNSVVIEFINKEVKIYDSRDKEHNPFLHASGALTNYPPYDEQVKNYQSFLLQHEGIGPTNRQKGQNDPQEVNGSGLLGMPGDGTPISRFIRTHLLMETVYNDPIENMDAIGATIQMLGNVAVPIGTVAPHEHPDEVGDSTLWSAVRDHKNLKYYYFDQHNNQLRMVDLGTLMKSNDAKIKSTPLETNELWYIDETSKLKERQKSV</sequence>
<evidence type="ECO:0000313" key="6">
    <source>
        <dbReference type="Proteomes" id="UP000658258"/>
    </source>
</evidence>
<dbReference type="InterPro" id="IPR029132">
    <property type="entry name" value="CBAH/NAAA_C"/>
</dbReference>
<gene>
    <name evidence="5" type="ORF">GCM10011340_16160</name>
</gene>
<evidence type="ECO:0000259" key="4">
    <source>
        <dbReference type="Pfam" id="PF02275"/>
    </source>
</evidence>
<feature type="domain" description="Choloylglycine hydrolase/NAAA C-terminal" evidence="4">
    <location>
        <begin position="46"/>
        <end position="323"/>
    </location>
</feature>
<dbReference type="SUPFAM" id="SSF56235">
    <property type="entry name" value="N-terminal nucleophile aminohydrolases (Ntn hydrolases)"/>
    <property type="match status" value="1"/>
</dbReference>
<comment type="similarity">
    <text evidence="1">Belongs to the peptidase C59 family.</text>
</comment>
<dbReference type="PANTHER" id="PTHR35527">
    <property type="entry name" value="CHOLOYLGLYCINE HYDROLASE"/>
    <property type="match status" value="1"/>
</dbReference>
<dbReference type="GO" id="GO:0016787">
    <property type="term" value="F:hydrolase activity"/>
    <property type="evidence" value="ECO:0007669"/>
    <property type="project" value="UniProtKB-KW"/>
</dbReference>
<dbReference type="PANTHER" id="PTHR35527:SF2">
    <property type="entry name" value="HYDROLASE"/>
    <property type="match status" value="1"/>
</dbReference>
<proteinExistence type="inferred from homology"/>
<dbReference type="Proteomes" id="UP000658258">
    <property type="component" value="Unassembled WGS sequence"/>
</dbReference>
<evidence type="ECO:0000256" key="1">
    <source>
        <dbReference type="ARBA" id="ARBA00006625"/>
    </source>
</evidence>
<protein>
    <submittedName>
        <fullName evidence="5">Choloylglycine hydrolase</fullName>
    </submittedName>
</protein>
<evidence type="ECO:0000313" key="5">
    <source>
        <dbReference type="EMBL" id="GHE61825.1"/>
    </source>
</evidence>
<name>A0ABQ3I4U4_9BACT</name>
<reference evidence="6" key="1">
    <citation type="journal article" date="2019" name="Int. J. Syst. Evol. Microbiol.">
        <title>The Global Catalogue of Microorganisms (GCM) 10K type strain sequencing project: providing services to taxonomists for standard genome sequencing and annotation.</title>
        <authorList>
            <consortium name="The Broad Institute Genomics Platform"/>
            <consortium name="The Broad Institute Genome Sequencing Center for Infectious Disease"/>
            <person name="Wu L."/>
            <person name="Ma J."/>
        </authorList>
    </citation>
    <scope>NUCLEOTIDE SEQUENCE [LARGE SCALE GENOMIC DNA]</scope>
    <source>
        <strain evidence="6">CGMCC 1.15111</strain>
    </source>
</reference>
<dbReference type="EMBL" id="BNAG01000002">
    <property type="protein sequence ID" value="GHE61825.1"/>
    <property type="molecule type" value="Genomic_DNA"/>
</dbReference>
<feature type="region of interest" description="Disordered" evidence="3">
    <location>
        <begin position="212"/>
        <end position="232"/>
    </location>
</feature>
<comment type="caution">
    <text evidence="5">The sequence shown here is derived from an EMBL/GenBank/DDBJ whole genome shotgun (WGS) entry which is preliminary data.</text>
</comment>
<dbReference type="Pfam" id="PF02275">
    <property type="entry name" value="CBAH"/>
    <property type="match status" value="1"/>
</dbReference>
<keyword evidence="2 5" id="KW-0378">Hydrolase</keyword>
<organism evidence="5 6">
    <name type="scientific">Roseivirga thermotolerans</name>
    <dbReference type="NCBI Taxonomy" id="1758176"/>
    <lineage>
        <taxon>Bacteria</taxon>
        <taxon>Pseudomonadati</taxon>
        <taxon>Bacteroidota</taxon>
        <taxon>Cytophagia</taxon>
        <taxon>Cytophagales</taxon>
        <taxon>Roseivirgaceae</taxon>
        <taxon>Roseivirga</taxon>
    </lineage>
</organism>
<dbReference type="Gene3D" id="3.60.60.10">
    <property type="entry name" value="Penicillin V Acylase, Chain A"/>
    <property type="match status" value="1"/>
</dbReference>
<dbReference type="InterPro" id="IPR029055">
    <property type="entry name" value="Ntn_hydrolases_N"/>
</dbReference>
<accession>A0ABQ3I4U4</accession>
<evidence type="ECO:0000256" key="3">
    <source>
        <dbReference type="SAM" id="MobiDB-lite"/>
    </source>
</evidence>
<evidence type="ECO:0000256" key="2">
    <source>
        <dbReference type="ARBA" id="ARBA00022801"/>
    </source>
</evidence>
<keyword evidence="6" id="KW-1185">Reference proteome</keyword>
<dbReference type="InterPro" id="IPR052193">
    <property type="entry name" value="Peptidase_C59"/>
</dbReference>
<feature type="compositionally biased region" description="Polar residues" evidence="3">
    <location>
        <begin position="213"/>
        <end position="226"/>
    </location>
</feature>